<evidence type="ECO:0000313" key="3">
    <source>
        <dbReference type="EMBL" id="PMM61489.1"/>
    </source>
</evidence>
<sequence>MFKAKIKSLRTAKNISQDEIAEAIGVSSRTYMDYENGKNEPKLSKALAIAEFLEVPLTILISEEDEEGHRLENMNRILKGLNEEDRAILDRVLEGIHMTRYSRELSKSVTFSW</sequence>
<dbReference type="RefSeq" id="WP_102439136.1">
    <property type="nucleotide sequence ID" value="NZ_CAWNVI010000184.1"/>
</dbReference>
<dbReference type="SUPFAM" id="SSF47413">
    <property type="entry name" value="lambda repressor-like DNA-binding domains"/>
    <property type="match status" value="1"/>
</dbReference>
<dbReference type="OrthoDB" id="5888984at2"/>
<evidence type="ECO:0000259" key="2">
    <source>
        <dbReference type="PROSITE" id="PS50943"/>
    </source>
</evidence>
<dbReference type="GO" id="GO:0003677">
    <property type="term" value="F:DNA binding"/>
    <property type="evidence" value="ECO:0007669"/>
    <property type="project" value="UniProtKB-KW"/>
</dbReference>
<dbReference type="AlphaFoldDB" id="A0A2N7JT95"/>
<dbReference type="Gene3D" id="1.10.260.40">
    <property type="entry name" value="lambda repressor-like DNA-binding domains"/>
    <property type="match status" value="1"/>
</dbReference>
<evidence type="ECO:0000256" key="1">
    <source>
        <dbReference type="ARBA" id="ARBA00023125"/>
    </source>
</evidence>
<accession>A0A2N7JT95</accession>
<dbReference type="CDD" id="cd00093">
    <property type="entry name" value="HTH_XRE"/>
    <property type="match status" value="1"/>
</dbReference>
<name>A0A2N7JT95_9VIBR</name>
<dbReference type="Proteomes" id="UP000235406">
    <property type="component" value="Unassembled WGS sequence"/>
</dbReference>
<feature type="domain" description="HTH cro/C1-type" evidence="2">
    <location>
        <begin position="6"/>
        <end position="60"/>
    </location>
</feature>
<reference evidence="4" key="1">
    <citation type="submission" date="2016-07" db="EMBL/GenBank/DDBJ databases">
        <title>Nontailed viruses are major unrecognized killers of bacteria in the ocean.</title>
        <authorList>
            <person name="Kauffman K."/>
            <person name="Hussain F."/>
            <person name="Yang J."/>
            <person name="Arevalo P."/>
            <person name="Brown J."/>
            <person name="Cutler M."/>
            <person name="Kelly L."/>
            <person name="Polz M.F."/>
        </authorList>
    </citation>
    <scope>NUCLEOTIDE SEQUENCE [LARGE SCALE GENOMIC DNA]</scope>
    <source>
        <strain evidence="4">10N.261.46.F8</strain>
    </source>
</reference>
<keyword evidence="1" id="KW-0238">DNA-binding</keyword>
<organism evidence="3 4">
    <name type="scientific">Vibrio lentus</name>
    <dbReference type="NCBI Taxonomy" id="136468"/>
    <lineage>
        <taxon>Bacteria</taxon>
        <taxon>Pseudomonadati</taxon>
        <taxon>Pseudomonadota</taxon>
        <taxon>Gammaproteobacteria</taxon>
        <taxon>Vibrionales</taxon>
        <taxon>Vibrionaceae</taxon>
        <taxon>Vibrio</taxon>
    </lineage>
</organism>
<dbReference type="PANTHER" id="PTHR46558:SF11">
    <property type="entry name" value="HTH-TYPE TRANSCRIPTIONAL REGULATOR XRE"/>
    <property type="match status" value="1"/>
</dbReference>
<evidence type="ECO:0000313" key="4">
    <source>
        <dbReference type="Proteomes" id="UP000235406"/>
    </source>
</evidence>
<comment type="caution">
    <text evidence="3">The sequence shown here is derived from an EMBL/GenBank/DDBJ whole genome shotgun (WGS) entry which is preliminary data.</text>
</comment>
<gene>
    <name evidence="3" type="ORF">BCT49_20190</name>
</gene>
<dbReference type="SMART" id="SM00530">
    <property type="entry name" value="HTH_XRE"/>
    <property type="match status" value="1"/>
</dbReference>
<dbReference type="Pfam" id="PF01381">
    <property type="entry name" value="HTH_3"/>
    <property type="match status" value="1"/>
</dbReference>
<dbReference type="InterPro" id="IPR001387">
    <property type="entry name" value="Cro/C1-type_HTH"/>
</dbReference>
<dbReference type="PANTHER" id="PTHR46558">
    <property type="entry name" value="TRACRIPTIONAL REGULATORY PROTEIN-RELATED-RELATED"/>
    <property type="match status" value="1"/>
</dbReference>
<protein>
    <recommendedName>
        <fullName evidence="2">HTH cro/C1-type domain-containing protein</fullName>
    </recommendedName>
</protein>
<dbReference type="EMBL" id="MCZK01000184">
    <property type="protein sequence ID" value="PMM61489.1"/>
    <property type="molecule type" value="Genomic_DNA"/>
</dbReference>
<dbReference type="InterPro" id="IPR010982">
    <property type="entry name" value="Lambda_DNA-bd_dom_sf"/>
</dbReference>
<proteinExistence type="predicted"/>
<dbReference type="PROSITE" id="PS50943">
    <property type="entry name" value="HTH_CROC1"/>
    <property type="match status" value="1"/>
</dbReference>